<feature type="domain" description="HAMP" evidence="13">
    <location>
        <begin position="195"/>
        <end position="248"/>
    </location>
</feature>
<evidence type="ECO:0000256" key="3">
    <source>
        <dbReference type="ARBA" id="ARBA00012438"/>
    </source>
</evidence>
<sequence length="462" mass="48370">MTASSLLTRWRVRSLRFRILAVTAAAASLALVVALGAYEKTLEAVVGNTTTTAVTEQANQIASIIVAAREPASTLRSVPARGSVLQLLGSDGRVLSYNDVAAANRPLADLHAAPGQVVTTRVDGIPTNEHEAYVVVGRGLATGSEGGRGGGGATLLVATPLQTESLLIEGATTALGVLALLLLAGLLWLIDRVLGSALGRVERVRASVSEIGATRSPVRVPVPPGGDEITHLAQTMNDMLDRLQRADAAQRAFVSNASHELRSPLTAIRVISESSPAGIDAAGTAVVGAEALRMQRLVDDLLTLAKADDQGIALQHRDVDLDDVLIEEIRHLRATSSLTVVGDIHAARVSGDPDRLAQVVRNLVDNAVRHARSAIRLACGPGPARTLVITVDNDGDVVPPDLREAIFDRFIRLQDSRDRDTGGSGLGLSIVQALVEAHGGSVSAGVAPDGWCRFEVRLPQPA</sequence>
<keyword evidence="6 11" id="KW-0812">Transmembrane</keyword>
<dbReference type="Gene3D" id="1.10.287.130">
    <property type="match status" value="1"/>
</dbReference>
<dbReference type="InterPro" id="IPR004358">
    <property type="entry name" value="Sig_transdc_His_kin-like_C"/>
</dbReference>
<proteinExistence type="predicted"/>
<dbReference type="GO" id="GO:0005524">
    <property type="term" value="F:ATP binding"/>
    <property type="evidence" value="ECO:0007669"/>
    <property type="project" value="UniProtKB-KW"/>
</dbReference>
<dbReference type="PANTHER" id="PTHR45436">
    <property type="entry name" value="SENSOR HISTIDINE KINASE YKOH"/>
    <property type="match status" value="1"/>
</dbReference>
<accession>A0ABN2TXH5</accession>
<evidence type="ECO:0000256" key="9">
    <source>
        <dbReference type="ARBA" id="ARBA00023012"/>
    </source>
</evidence>
<dbReference type="PRINTS" id="PR00344">
    <property type="entry name" value="BCTRLSENSOR"/>
</dbReference>
<keyword evidence="10 11" id="KW-0472">Membrane</keyword>
<dbReference type="PROSITE" id="PS50885">
    <property type="entry name" value="HAMP"/>
    <property type="match status" value="1"/>
</dbReference>
<dbReference type="CDD" id="cd06225">
    <property type="entry name" value="HAMP"/>
    <property type="match status" value="1"/>
</dbReference>
<dbReference type="EC" id="2.7.13.3" evidence="3"/>
<keyword evidence="9" id="KW-0902">Two-component regulatory system</keyword>
<dbReference type="InterPro" id="IPR036890">
    <property type="entry name" value="HATPase_C_sf"/>
</dbReference>
<dbReference type="CDD" id="cd00082">
    <property type="entry name" value="HisKA"/>
    <property type="match status" value="1"/>
</dbReference>
<keyword evidence="5" id="KW-0808">Transferase</keyword>
<reference evidence="14 15" key="1">
    <citation type="journal article" date="2019" name="Int. J. Syst. Evol. Microbiol.">
        <title>The Global Catalogue of Microorganisms (GCM) 10K type strain sequencing project: providing services to taxonomists for standard genome sequencing and annotation.</title>
        <authorList>
            <consortium name="The Broad Institute Genomics Platform"/>
            <consortium name="The Broad Institute Genome Sequencing Center for Infectious Disease"/>
            <person name="Wu L."/>
            <person name="Ma J."/>
        </authorList>
    </citation>
    <scope>NUCLEOTIDE SEQUENCE [LARGE SCALE GENOMIC DNA]</scope>
    <source>
        <strain evidence="14 15">JCM 14283</strain>
    </source>
</reference>
<dbReference type="SMART" id="SM00304">
    <property type="entry name" value="HAMP"/>
    <property type="match status" value="1"/>
</dbReference>
<evidence type="ECO:0000259" key="13">
    <source>
        <dbReference type="PROSITE" id="PS50885"/>
    </source>
</evidence>
<evidence type="ECO:0000256" key="8">
    <source>
        <dbReference type="ARBA" id="ARBA00022989"/>
    </source>
</evidence>
<dbReference type="SUPFAM" id="SSF47384">
    <property type="entry name" value="Homodimeric domain of signal transducing histidine kinase"/>
    <property type="match status" value="1"/>
</dbReference>
<evidence type="ECO:0000256" key="10">
    <source>
        <dbReference type="ARBA" id="ARBA00023136"/>
    </source>
</evidence>
<name>A0ABN2TXH5_9MICO</name>
<keyword evidence="8 11" id="KW-1133">Transmembrane helix</keyword>
<dbReference type="Gene3D" id="3.30.565.10">
    <property type="entry name" value="Histidine kinase-like ATPase, C-terminal domain"/>
    <property type="match status" value="1"/>
</dbReference>
<gene>
    <name evidence="14" type="ORF">GCM10009740_12150</name>
</gene>
<keyword evidence="14" id="KW-0067">ATP-binding</keyword>
<evidence type="ECO:0000256" key="1">
    <source>
        <dbReference type="ARBA" id="ARBA00000085"/>
    </source>
</evidence>
<evidence type="ECO:0000256" key="5">
    <source>
        <dbReference type="ARBA" id="ARBA00022679"/>
    </source>
</evidence>
<dbReference type="Pfam" id="PF02518">
    <property type="entry name" value="HATPase_c"/>
    <property type="match status" value="1"/>
</dbReference>
<keyword evidence="7" id="KW-0418">Kinase</keyword>
<dbReference type="RefSeq" id="WP_343989047.1">
    <property type="nucleotide sequence ID" value="NZ_BAAANB010000003.1"/>
</dbReference>
<dbReference type="Pfam" id="PF00672">
    <property type="entry name" value="HAMP"/>
    <property type="match status" value="1"/>
</dbReference>
<comment type="caution">
    <text evidence="14">The sequence shown here is derived from an EMBL/GenBank/DDBJ whole genome shotgun (WGS) entry which is preliminary data.</text>
</comment>
<feature type="transmembrane region" description="Helical" evidence="11">
    <location>
        <begin position="166"/>
        <end position="190"/>
    </location>
</feature>
<dbReference type="Pfam" id="PF00512">
    <property type="entry name" value="HisKA"/>
    <property type="match status" value="1"/>
</dbReference>
<comment type="catalytic activity">
    <reaction evidence="1">
        <text>ATP + protein L-histidine = ADP + protein N-phospho-L-histidine.</text>
        <dbReference type="EC" id="2.7.13.3"/>
    </reaction>
</comment>
<dbReference type="InterPro" id="IPR003594">
    <property type="entry name" value="HATPase_dom"/>
</dbReference>
<dbReference type="Gene3D" id="6.10.340.10">
    <property type="match status" value="1"/>
</dbReference>
<dbReference type="Proteomes" id="UP001501285">
    <property type="component" value="Unassembled WGS sequence"/>
</dbReference>
<dbReference type="PROSITE" id="PS50109">
    <property type="entry name" value="HIS_KIN"/>
    <property type="match status" value="1"/>
</dbReference>
<feature type="domain" description="Histidine kinase" evidence="12">
    <location>
        <begin position="256"/>
        <end position="462"/>
    </location>
</feature>
<dbReference type="PANTHER" id="PTHR45436:SF5">
    <property type="entry name" value="SENSOR HISTIDINE KINASE TRCS"/>
    <property type="match status" value="1"/>
</dbReference>
<dbReference type="EMBL" id="BAAANB010000003">
    <property type="protein sequence ID" value="GAA2024210.1"/>
    <property type="molecule type" value="Genomic_DNA"/>
</dbReference>
<protein>
    <recommendedName>
        <fullName evidence="3">histidine kinase</fullName>
        <ecNumber evidence="3">2.7.13.3</ecNumber>
    </recommendedName>
</protein>
<evidence type="ECO:0000256" key="2">
    <source>
        <dbReference type="ARBA" id="ARBA00004236"/>
    </source>
</evidence>
<keyword evidence="4" id="KW-0597">Phosphoprotein</keyword>
<evidence type="ECO:0000313" key="14">
    <source>
        <dbReference type="EMBL" id="GAA2024210.1"/>
    </source>
</evidence>
<organism evidence="14 15">
    <name type="scientific">Terrabacter terrae</name>
    <dbReference type="NCBI Taxonomy" id="318434"/>
    <lineage>
        <taxon>Bacteria</taxon>
        <taxon>Bacillati</taxon>
        <taxon>Actinomycetota</taxon>
        <taxon>Actinomycetes</taxon>
        <taxon>Micrococcales</taxon>
        <taxon>Intrasporangiaceae</taxon>
        <taxon>Terrabacter</taxon>
    </lineage>
</organism>
<evidence type="ECO:0000256" key="6">
    <source>
        <dbReference type="ARBA" id="ARBA00022692"/>
    </source>
</evidence>
<comment type="subcellular location">
    <subcellularLocation>
        <location evidence="2">Cell membrane</location>
    </subcellularLocation>
</comment>
<dbReference type="InterPro" id="IPR003660">
    <property type="entry name" value="HAMP_dom"/>
</dbReference>
<dbReference type="InterPro" id="IPR005467">
    <property type="entry name" value="His_kinase_dom"/>
</dbReference>
<dbReference type="SMART" id="SM00387">
    <property type="entry name" value="HATPase_c"/>
    <property type="match status" value="1"/>
</dbReference>
<evidence type="ECO:0000256" key="7">
    <source>
        <dbReference type="ARBA" id="ARBA00022777"/>
    </source>
</evidence>
<dbReference type="InterPro" id="IPR050428">
    <property type="entry name" value="TCS_sensor_his_kinase"/>
</dbReference>
<evidence type="ECO:0000259" key="12">
    <source>
        <dbReference type="PROSITE" id="PS50109"/>
    </source>
</evidence>
<evidence type="ECO:0000256" key="4">
    <source>
        <dbReference type="ARBA" id="ARBA00022553"/>
    </source>
</evidence>
<dbReference type="SMART" id="SM00388">
    <property type="entry name" value="HisKA"/>
    <property type="match status" value="1"/>
</dbReference>
<dbReference type="InterPro" id="IPR003661">
    <property type="entry name" value="HisK_dim/P_dom"/>
</dbReference>
<dbReference type="InterPro" id="IPR036097">
    <property type="entry name" value="HisK_dim/P_sf"/>
</dbReference>
<evidence type="ECO:0000313" key="15">
    <source>
        <dbReference type="Proteomes" id="UP001501285"/>
    </source>
</evidence>
<keyword evidence="15" id="KW-1185">Reference proteome</keyword>
<evidence type="ECO:0000256" key="11">
    <source>
        <dbReference type="SAM" id="Phobius"/>
    </source>
</evidence>
<keyword evidence="14" id="KW-0547">Nucleotide-binding</keyword>
<dbReference type="SUPFAM" id="SSF55874">
    <property type="entry name" value="ATPase domain of HSP90 chaperone/DNA topoisomerase II/histidine kinase"/>
    <property type="match status" value="1"/>
</dbReference>